<keyword evidence="9 13" id="KW-0408">Iron</keyword>
<evidence type="ECO:0000256" key="10">
    <source>
        <dbReference type="ARBA" id="ARBA00023014"/>
    </source>
</evidence>
<dbReference type="Pfam" id="PF10589">
    <property type="entry name" value="NADH_4Fe-4S"/>
    <property type="match status" value="1"/>
</dbReference>
<evidence type="ECO:0000256" key="5">
    <source>
        <dbReference type="ARBA" id="ARBA00022630"/>
    </source>
</evidence>
<evidence type="ECO:0000259" key="14">
    <source>
        <dbReference type="SMART" id="SM00928"/>
    </source>
</evidence>
<evidence type="ECO:0000313" key="15">
    <source>
        <dbReference type="EMBL" id="QIZ20469.1"/>
    </source>
</evidence>
<dbReference type="SMART" id="SM00928">
    <property type="entry name" value="NADH_4Fe-4S"/>
    <property type="match status" value="1"/>
</dbReference>
<dbReference type="Proteomes" id="UP000501094">
    <property type="component" value="Chromosome"/>
</dbReference>
<evidence type="ECO:0000256" key="12">
    <source>
        <dbReference type="ARBA" id="ARBA00047712"/>
    </source>
</evidence>
<evidence type="ECO:0000256" key="7">
    <source>
        <dbReference type="ARBA" id="ARBA00022723"/>
    </source>
</evidence>
<evidence type="ECO:0000256" key="11">
    <source>
        <dbReference type="ARBA" id="ARBA00023027"/>
    </source>
</evidence>
<accession>A0A6H1Q2W9</accession>
<dbReference type="FunFam" id="1.20.1440.230:FF:000001">
    <property type="entry name" value="Mitochondrial NADH dehydrogenase flavoprotein 1"/>
    <property type="match status" value="1"/>
</dbReference>
<comment type="cofactor">
    <cofactor evidence="2 13">
        <name>[4Fe-4S] cluster</name>
        <dbReference type="ChEBI" id="CHEBI:49883"/>
    </cofactor>
</comment>
<dbReference type="InterPro" id="IPR011538">
    <property type="entry name" value="Nuo51_FMN-bd"/>
</dbReference>
<dbReference type="Gene3D" id="3.40.50.11540">
    <property type="entry name" value="NADH-ubiquinone oxidoreductase 51kDa subunit"/>
    <property type="match status" value="1"/>
</dbReference>
<keyword evidence="4 13" id="KW-0004">4Fe-4S</keyword>
<sequence length="443" mass="49073">MLKDKDRIFQNLYNDNGSDVESSKNRGDWVDTAQMIKKGREWIIDEVKSSELRGRGGAGFPTGLKWSFAPKELGSRPHYLVINGDESEPGTCKDRDILRFEPHKLIEGCLIAAYAVQAHVCYIYIRGEYFIDGQKLQKAIDEAYEKKLIGKNASGTGWDLDIYIHYGAGAYICGEETALLESIEGKKGQPRLKPPFPALIGLYGCPTIINNVETIAVVPTILRKGGKWFASLGKAKNTGTKIFCISGNVNKPCNVEEEMSVSLKELIEVHAGGVVGGWENLQAVIPGGSSMPIIPKKTCETLTMDFDSLVAEKSGLGTAGIVVINNDQDIIKCMARIARFYKHESCGQCTPCREGSGWMWRMLERMAKGEASKDEVEMLGDVTNQIAGHTICAFGEGSSWPVQGLLRHFRKEIEKRNNIEPTIKKLNEIPYLVDQHLLDKKNA</sequence>
<dbReference type="SUPFAM" id="SSF142984">
    <property type="entry name" value="Nqo1 middle domain-like"/>
    <property type="match status" value="1"/>
</dbReference>
<keyword evidence="10 13" id="KW-0411">Iron-sulfur</keyword>
<evidence type="ECO:0000256" key="9">
    <source>
        <dbReference type="ARBA" id="ARBA00023004"/>
    </source>
</evidence>
<dbReference type="EC" id="7.1.1.-" evidence="13"/>
<dbReference type="GO" id="GO:0048038">
    <property type="term" value="F:quinone binding"/>
    <property type="evidence" value="ECO:0007669"/>
    <property type="project" value="UniProtKB-KW"/>
</dbReference>
<keyword evidence="13" id="KW-0874">Quinone</keyword>
<feature type="domain" description="NADH-ubiquinone oxidoreductase 51kDa subunit iron-sulphur binding" evidence="14">
    <location>
        <begin position="331"/>
        <end position="376"/>
    </location>
</feature>
<evidence type="ECO:0000313" key="16">
    <source>
        <dbReference type="Proteomes" id="UP000501094"/>
    </source>
</evidence>
<name>A0A6H1Q2W9_9PROT</name>
<reference evidence="15 16" key="1">
    <citation type="journal article" date="2020" name="Nat. Microbiol.">
        <title>Lysogenic host-virus interactions in SAR11 marine bacteria.</title>
        <authorList>
            <person name="Morris R.M."/>
            <person name="Cain K.R."/>
            <person name="Hvorecny K.L."/>
            <person name="Kollman J.M."/>
        </authorList>
    </citation>
    <scope>NUCLEOTIDE SEQUENCE [LARGE SCALE GENOMIC DNA]</scope>
    <source>
        <strain evidence="15 16">NP1</strain>
    </source>
</reference>
<dbReference type="GO" id="GO:0046872">
    <property type="term" value="F:metal ion binding"/>
    <property type="evidence" value="ECO:0007669"/>
    <property type="project" value="UniProtKB-KW"/>
</dbReference>
<evidence type="ECO:0000256" key="6">
    <source>
        <dbReference type="ARBA" id="ARBA00022643"/>
    </source>
</evidence>
<evidence type="ECO:0000256" key="1">
    <source>
        <dbReference type="ARBA" id="ARBA00001917"/>
    </source>
</evidence>
<dbReference type="SUPFAM" id="SSF142019">
    <property type="entry name" value="Nqo1 FMN-binding domain-like"/>
    <property type="match status" value="1"/>
</dbReference>
<dbReference type="InterPro" id="IPR037225">
    <property type="entry name" value="Nuo51_FMN-bd_sf"/>
</dbReference>
<dbReference type="InterPro" id="IPR019575">
    <property type="entry name" value="Nuop51_4Fe4S-bd"/>
</dbReference>
<dbReference type="Gene3D" id="3.10.20.600">
    <property type="match status" value="1"/>
</dbReference>
<comment type="function">
    <text evidence="13">NDH-1 shuttles electrons from NADH, via FMN and iron-sulfur (Fe-S) centers, to quinones in the respiratory chain.</text>
</comment>
<protein>
    <recommendedName>
        <fullName evidence="13">NADH-quinone oxidoreductase subunit F</fullName>
        <ecNumber evidence="13">7.1.1.-</ecNumber>
    </recommendedName>
</protein>
<dbReference type="EMBL" id="CP038852">
    <property type="protein sequence ID" value="QIZ20469.1"/>
    <property type="molecule type" value="Genomic_DNA"/>
</dbReference>
<dbReference type="PROSITE" id="PS00645">
    <property type="entry name" value="COMPLEX1_51K_2"/>
    <property type="match status" value="1"/>
</dbReference>
<dbReference type="PANTHER" id="PTHR11780">
    <property type="entry name" value="NADH-UBIQUINONE OXIDOREDUCTASE FLAVOPROTEIN 1 NDUFV1"/>
    <property type="match status" value="1"/>
</dbReference>
<dbReference type="PROSITE" id="PS00644">
    <property type="entry name" value="COMPLEX1_51K_1"/>
    <property type="match status" value="1"/>
</dbReference>
<dbReference type="KEGG" id="peg:E5R92_01540"/>
<keyword evidence="16" id="KW-1185">Reference proteome</keyword>
<comment type="cofactor">
    <cofactor evidence="1 13">
        <name>FMN</name>
        <dbReference type="ChEBI" id="CHEBI:58210"/>
    </cofactor>
</comment>
<keyword evidence="11 13" id="KW-0520">NAD</keyword>
<dbReference type="InterPro" id="IPR011537">
    <property type="entry name" value="NADH-UbQ_OxRdtase_suF"/>
</dbReference>
<keyword evidence="5 13" id="KW-0285">Flavoprotein</keyword>
<dbReference type="GO" id="GO:0008137">
    <property type="term" value="F:NADH dehydrogenase (ubiquinone) activity"/>
    <property type="evidence" value="ECO:0007669"/>
    <property type="project" value="InterPro"/>
</dbReference>
<dbReference type="Gene3D" id="1.20.1440.230">
    <property type="entry name" value="NADH-ubiquinone oxidoreductase 51kDa subunit, iron-sulphur binding domain"/>
    <property type="match status" value="1"/>
</dbReference>
<dbReference type="InterPro" id="IPR054765">
    <property type="entry name" value="SLBB_dom"/>
</dbReference>
<keyword evidence="6 13" id="KW-0288">FMN</keyword>
<dbReference type="Pfam" id="PF22461">
    <property type="entry name" value="SLBB_2"/>
    <property type="match status" value="1"/>
</dbReference>
<dbReference type="FunFam" id="3.10.20.600:FF:000001">
    <property type="entry name" value="NADH dehydrogenase [ubiquinone] flavoprotein 1, mitochondrial"/>
    <property type="match status" value="1"/>
</dbReference>
<gene>
    <name evidence="15" type="primary">nuoF</name>
    <name evidence="15" type="ORF">E5R92_01540</name>
</gene>
<dbReference type="Pfam" id="PF01512">
    <property type="entry name" value="Complex1_51K"/>
    <property type="match status" value="1"/>
</dbReference>
<dbReference type="InterPro" id="IPR050837">
    <property type="entry name" value="ComplexI_51kDa_subunit"/>
</dbReference>
<organism evidence="15 16">
    <name type="scientific">Candidatus Pelagibacter giovannonii</name>
    <dbReference type="NCBI Taxonomy" id="2563896"/>
    <lineage>
        <taxon>Bacteria</taxon>
        <taxon>Pseudomonadati</taxon>
        <taxon>Pseudomonadota</taxon>
        <taxon>Alphaproteobacteria</taxon>
        <taxon>Candidatus Pelagibacterales</taxon>
        <taxon>Candidatus Pelagibacteraceae</taxon>
        <taxon>Candidatus Pelagibacter</taxon>
    </lineage>
</organism>
<evidence type="ECO:0000256" key="4">
    <source>
        <dbReference type="ARBA" id="ARBA00022485"/>
    </source>
</evidence>
<keyword evidence="7 13" id="KW-0479">Metal-binding</keyword>
<dbReference type="GO" id="GO:0010181">
    <property type="term" value="F:FMN binding"/>
    <property type="evidence" value="ECO:0007669"/>
    <property type="project" value="InterPro"/>
</dbReference>
<dbReference type="RefSeq" id="WP_168606359.1">
    <property type="nucleotide sequence ID" value="NZ_CP038852.1"/>
</dbReference>
<evidence type="ECO:0000256" key="2">
    <source>
        <dbReference type="ARBA" id="ARBA00001966"/>
    </source>
</evidence>
<dbReference type="AlphaFoldDB" id="A0A6H1Q2W9"/>
<keyword evidence="8" id="KW-1278">Translocase</keyword>
<dbReference type="NCBIfam" id="NF010120">
    <property type="entry name" value="PRK13596.1"/>
    <property type="match status" value="1"/>
</dbReference>
<evidence type="ECO:0000256" key="13">
    <source>
        <dbReference type="RuleBase" id="RU364066"/>
    </source>
</evidence>
<evidence type="ECO:0000256" key="3">
    <source>
        <dbReference type="ARBA" id="ARBA00007523"/>
    </source>
</evidence>
<dbReference type="SUPFAM" id="SSF140490">
    <property type="entry name" value="Nqo1C-terminal domain-like"/>
    <property type="match status" value="1"/>
</dbReference>
<comment type="catalytic activity">
    <reaction evidence="12 13">
        <text>a quinone + NADH + 5 H(+)(in) = a quinol + NAD(+) + 4 H(+)(out)</text>
        <dbReference type="Rhea" id="RHEA:57888"/>
        <dbReference type="ChEBI" id="CHEBI:15378"/>
        <dbReference type="ChEBI" id="CHEBI:24646"/>
        <dbReference type="ChEBI" id="CHEBI:57540"/>
        <dbReference type="ChEBI" id="CHEBI:57945"/>
        <dbReference type="ChEBI" id="CHEBI:132124"/>
    </reaction>
</comment>
<dbReference type="InterPro" id="IPR037207">
    <property type="entry name" value="Nuop51_4Fe4S-bd_sf"/>
</dbReference>
<dbReference type="PANTHER" id="PTHR11780:SF10">
    <property type="entry name" value="NADH DEHYDROGENASE [UBIQUINONE] FLAVOPROTEIN 1, MITOCHONDRIAL"/>
    <property type="match status" value="1"/>
</dbReference>
<proteinExistence type="inferred from homology"/>
<dbReference type="InterPro" id="IPR001949">
    <property type="entry name" value="NADH-UbQ_OxRdtase_51kDa_CS"/>
</dbReference>
<comment type="similarity">
    <text evidence="3 13">Belongs to the complex I 51 kDa subunit family.</text>
</comment>
<dbReference type="GO" id="GO:0051539">
    <property type="term" value="F:4 iron, 4 sulfur cluster binding"/>
    <property type="evidence" value="ECO:0007669"/>
    <property type="project" value="UniProtKB-UniRule"/>
</dbReference>
<evidence type="ECO:0000256" key="8">
    <source>
        <dbReference type="ARBA" id="ARBA00022967"/>
    </source>
</evidence>
<dbReference type="FunFam" id="3.40.50.11540:FF:000001">
    <property type="entry name" value="NADH dehydrogenase [ubiquinone] flavoprotein 1, mitochondrial"/>
    <property type="match status" value="1"/>
</dbReference>
<dbReference type="GO" id="GO:0051287">
    <property type="term" value="F:NAD binding"/>
    <property type="evidence" value="ECO:0007669"/>
    <property type="project" value="UniProtKB-UniRule"/>
</dbReference>
<dbReference type="NCBIfam" id="TIGR01959">
    <property type="entry name" value="nuoF_fam"/>
    <property type="match status" value="1"/>
</dbReference>